<dbReference type="EMBL" id="MHUH01000016">
    <property type="protein sequence ID" value="OHA73665.1"/>
    <property type="molecule type" value="Genomic_DNA"/>
</dbReference>
<dbReference type="SUPFAM" id="SSF53335">
    <property type="entry name" value="S-adenosyl-L-methionine-dependent methyltransferases"/>
    <property type="match status" value="1"/>
</dbReference>
<protein>
    <recommendedName>
        <fullName evidence="1">Methyltransferase type 11 domain-containing protein</fullName>
    </recommendedName>
</protein>
<dbReference type="InterPro" id="IPR029063">
    <property type="entry name" value="SAM-dependent_MTases_sf"/>
</dbReference>
<accession>A0A1G2RLC6</accession>
<dbReference type="CDD" id="cd02440">
    <property type="entry name" value="AdoMet_MTases"/>
    <property type="match status" value="1"/>
</dbReference>
<name>A0A1G2RLC6_9BACT</name>
<evidence type="ECO:0000313" key="3">
    <source>
        <dbReference type="Proteomes" id="UP000178421"/>
    </source>
</evidence>
<reference evidence="2 3" key="1">
    <citation type="journal article" date="2016" name="Nat. Commun.">
        <title>Thousands of microbial genomes shed light on interconnected biogeochemical processes in an aquifer system.</title>
        <authorList>
            <person name="Anantharaman K."/>
            <person name="Brown C.T."/>
            <person name="Hug L.A."/>
            <person name="Sharon I."/>
            <person name="Castelle C.J."/>
            <person name="Probst A.J."/>
            <person name="Thomas B.C."/>
            <person name="Singh A."/>
            <person name="Wilkins M.J."/>
            <person name="Karaoz U."/>
            <person name="Brodie E.L."/>
            <person name="Williams K.H."/>
            <person name="Hubbard S.S."/>
            <person name="Banfield J.F."/>
        </authorList>
    </citation>
    <scope>NUCLEOTIDE SEQUENCE [LARGE SCALE GENOMIC DNA]</scope>
</reference>
<evidence type="ECO:0000313" key="2">
    <source>
        <dbReference type="EMBL" id="OHA73665.1"/>
    </source>
</evidence>
<dbReference type="AlphaFoldDB" id="A0A1G2RLC6"/>
<evidence type="ECO:0000259" key="1">
    <source>
        <dbReference type="Pfam" id="PF08241"/>
    </source>
</evidence>
<proteinExistence type="predicted"/>
<dbReference type="Gene3D" id="3.40.50.150">
    <property type="entry name" value="Vaccinia Virus protein VP39"/>
    <property type="match status" value="1"/>
</dbReference>
<dbReference type="Pfam" id="PF08241">
    <property type="entry name" value="Methyltransf_11"/>
    <property type="match status" value="1"/>
</dbReference>
<dbReference type="Proteomes" id="UP000178421">
    <property type="component" value="Unassembled WGS sequence"/>
</dbReference>
<dbReference type="InterPro" id="IPR013216">
    <property type="entry name" value="Methyltransf_11"/>
</dbReference>
<dbReference type="GO" id="GO:0008757">
    <property type="term" value="F:S-adenosylmethionine-dependent methyltransferase activity"/>
    <property type="evidence" value="ECO:0007669"/>
    <property type="project" value="InterPro"/>
</dbReference>
<sequence>MSTSLVWKKIAEEWETYFAEPSRISPGEEEQYKKWLAELARGTKSLKGLVLGATPELRDAMIEQGYELSSIDINVEMFRAMDELREKKDSKEKLIEDNWLENSLEDDSFDVVAGDAVLPNVPWGERDKLLSEIKRVLNPGGVFLTRAFYVPRKKRFSTIKEIFDHFSEKEPTAQSTTEMAFELLILTYDPALHAGSFKEAKRLIDEYNERYGSIFESKGLQKMHDTIENYWLTKLIDKTWIFAYQGEEEEQYRKHFVIKEKFESPDHDYSHLTPMYFLQS</sequence>
<feature type="domain" description="Methyltransferase type 11" evidence="1">
    <location>
        <begin position="60"/>
        <end position="144"/>
    </location>
</feature>
<comment type="caution">
    <text evidence="2">The sequence shown here is derived from an EMBL/GenBank/DDBJ whole genome shotgun (WGS) entry which is preliminary data.</text>
</comment>
<gene>
    <name evidence="2" type="ORF">A2940_01770</name>
</gene>
<organism evidence="2 3">
    <name type="scientific">Candidatus Wildermuthbacteria bacterium RIFCSPLOWO2_01_FULL_48_29</name>
    <dbReference type="NCBI Taxonomy" id="1802462"/>
    <lineage>
        <taxon>Bacteria</taxon>
        <taxon>Candidatus Wildermuthiibacteriota</taxon>
    </lineage>
</organism>